<gene>
    <name evidence="1" type="ORF">RHO25_007923</name>
</gene>
<protein>
    <recommendedName>
        <fullName evidence="3">Stc1 domain-containing protein</fullName>
    </recommendedName>
</protein>
<dbReference type="RefSeq" id="XP_065459070.1">
    <property type="nucleotide sequence ID" value="XM_065602998.1"/>
</dbReference>
<dbReference type="GeneID" id="90644419"/>
<keyword evidence="2" id="KW-1185">Reference proteome</keyword>
<name>A0ABZ0NUT6_CERBT</name>
<dbReference type="Proteomes" id="UP001302367">
    <property type="component" value="Chromosome 5"/>
</dbReference>
<sequence>MSSGKPFFAMKAGSCTQCGDQEPKHFLLPQHPHSRGNESPCKHNVSVCNCCWLKYLQLEVATAHAASQKQQKTNATEIKCVECQAPLRNIDIFMRGGSDVFDMYQSMRKSESTRAAESVAAKKGKAAATWAFFQKRILANSEQYNAFSEGKEKKNFSAA</sequence>
<evidence type="ECO:0000313" key="1">
    <source>
        <dbReference type="EMBL" id="WPB03286.1"/>
    </source>
</evidence>
<evidence type="ECO:0008006" key="3">
    <source>
        <dbReference type="Google" id="ProtNLM"/>
    </source>
</evidence>
<organism evidence="1 2">
    <name type="scientific">Cercospora beticola</name>
    <name type="common">Sugarbeet leaf spot fungus</name>
    <dbReference type="NCBI Taxonomy" id="122368"/>
    <lineage>
        <taxon>Eukaryota</taxon>
        <taxon>Fungi</taxon>
        <taxon>Dikarya</taxon>
        <taxon>Ascomycota</taxon>
        <taxon>Pezizomycotina</taxon>
        <taxon>Dothideomycetes</taxon>
        <taxon>Dothideomycetidae</taxon>
        <taxon>Mycosphaerellales</taxon>
        <taxon>Mycosphaerellaceae</taxon>
        <taxon>Cercospora</taxon>
    </lineage>
</organism>
<evidence type="ECO:0000313" key="2">
    <source>
        <dbReference type="Proteomes" id="UP001302367"/>
    </source>
</evidence>
<accession>A0ABZ0NUT6</accession>
<reference evidence="1 2" key="1">
    <citation type="submission" date="2023-09" db="EMBL/GenBank/DDBJ databases">
        <title>Complete-Gapless Cercospora beticola genome.</title>
        <authorList>
            <person name="Wyatt N.A."/>
            <person name="Spanner R.E."/>
            <person name="Bolton M.D."/>
        </authorList>
    </citation>
    <scope>NUCLEOTIDE SEQUENCE [LARGE SCALE GENOMIC DNA]</scope>
    <source>
        <strain evidence="1">Cb09-40</strain>
    </source>
</reference>
<proteinExistence type="predicted"/>
<dbReference type="EMBL" id="CP134188">
    <property type="protein sequence ID" value="WPB03286.1"/>
    <property type="molecule type" value="Genomic_DNA"/>
</dbReference>